<evidence type="ECO:0000256" key="10">
    <source>
        <dbReference type="ARBA" id="ARBA00023125"/>
    </source>
</evidence>
<evidence type="ECO:0000256" key="6">
    <source>
        <dbReference type="ARBA" id="ARBA00022771"/>
    </source>
</evidence>
<dbReference type="SUPFAM" id="SSF57667">
    <property type="entry name" value="beta-beta-alpha zinc fingers"/>
    <property type="match status" value="2"/>
</dbReference>
<dbReference type="Pfam" id="PF00096">
    <property type="entry name" value="zf-C2H2"/>
    <property type="match status" value="3"/>
</dbReference>
<dbReference type="GO" id="GO:0003677">
    <property type="term" value="F:DNA binding"/>
    <property type="evidence" value="ECO:0007669"/>
    <property type="project" value="UniProtKB-KW"/>
</dbReference>
<evidence type="ECO:0000256" key="18">
    <source>
        <dbReference type="SAM" id="MobiDB-lite"/>
    </source>
</evidence>
<keyword evidence="5" id="KW-0677">Repeat</keyword>
<dbReference type="GO" id="GO:0045087">
    <property type="term" value="P:innate immune response"/>
    <property type="evidence" value="ECO:0007669"/>
    <property type="project" value="UniProtKB-KW"/>
</dbReference>
<keyword evidence="8" id="KW-0391">Immunity</keyword>
<evidence type="ECO:0000256" key="4">
    <source>
        <dbReference type="ARBA" id="ARBA00022723"/>
    </source>
</evidence>
<feature type="region of interest" description="Disordered" evidence="18">
    <location>
        <begin position="188"/>
        <end position="248"/>
    </location>
</feature>
<evidence type="ECO:0000256" key="7">
    <source>
        <dbReference type="ARBA" id="ARBA00022833"/>
    </source>
</evidence>
<dbReference type="ExpressionAtlas" id="A0A5F7ZI20">
    <property type="expression patterns" value="baseline"/>
</dbReference>
<keyword evidence="6 17" id="KW-0863">Zinc-finger</keyword>
<keyword evidence="9" id="KW-0805">Transcription regulation</keyword>
<evidence type="ECO:0000259" key="19">
    <source>
        <dbReference type="PROSITE" id="PS50157"/>
    </source>
</evidence>
<dbReference type="SMART" id="SM00355">
    <property type="entry name" value="ZnF_C2H2"/>
    <property type="match status" value="4"/>
</dbReference>
<dbReference type="FunFam" id="3.30.160.60:FF:000132">
    <property type="entry name" value="PR domain zinc finger protein 1"/>
    <property type="match status" value="1"/>
</dbReference>
<evidence type="ECO:0000256" key="5">
    <source>
        <dbReference type="ARBA" id="ARBA00022737"/>
    </source>
</evidence>
<evidence type="ECO:0000256" key="3">
    <source>
        <dbReference type="ARBA" id="ARBA00022588"/>
    </source>
</evidence>
<feature type="compositionally biased region" description="Basic and acidic residues" evidence="18">
    <location>
        <begin position="197"/>
        <end position="222"/>
    </location>
</feature>
<accession>A0A5F7ZI20</accession>
<keyword evidence="7" id="KW-0862">Zinc</keyword>
<dbReference type="Ensembl" id="ENSMMUT00000092915.1">
    <property type="protein sequence ID" value="ENSMMUP00000064280.1"/>
    <property type="gene ID" value="ENSMMUG00000010241.4"/>
</dbReference>
<reference evidence="20" key="3">
    <citation type="submission" date="2025-08" db="UniProtKB">
        <authorList>
            <consortium name="Ensembl"/>
        </authorList>
    </citation>
    <scope>IDENTIFICATION</scope>
    <source>
        <strain evidence="20">17573</strain>
    </source>
</reference>
<dbReference type="FunFam" id="3.30.160.60:FF:001272">
    <property type="entry name" value="Zinc finger protein 683"/>
    <property type="match status" value="1"/>
</dbReference>
<organism evidence="20 21">
    <name type="scientific">Macaca mulatta</name>
    <name type="common">Rhesus macaque</name>
    <dbReference type="NCBI Taxonomy" id="9544"/>
    <lineage>
        <taxon>Eukaryota</taxon>
        <taxon>Metazoa</taxon>
        <taxon>Chordata</taxon>
        <taxon>Craniata</taxon>
        <taxon>Vertebrata</taxon>
        <taxon>Euteleostomi</taxon>
        <taxon>Mammalia</taxon>
        <taxon>Eutheria</taxon>
        <taxon>Euarchontoglires</taxon>
        <taxon>Primates</taxon>
        <taxon>Haplorrhini</taxon>
        <taxon>Catarrhini</taxon>
        <taxon>Cercopithecidae</taxon>
        <taxon>Cercopithecinae</taxon>
        <taxon>Macaca</taxon>
    </lineage>
</organism>
<dbReference type="FunFam" id="3.30.160.60:FF:001667">
    <property type="entry name" value="tissue-resident T-cell transcription regulator protein ZNF683"/>
    <property type="match status" value="1"/>
</dbReference>
<keyword evidence="13" id="KW-0539">Nucleus</keyword>
<evidence type="ECO:0000256" key="13">
    <source>
        <dbReference type="ARBA" id="ARBA00023242"/>
    </source>
</evidence>
<feature type="domain" description="C2H2-type" evidence="19">
    <location>
        <begin position="430"/>
        <end position="457"/>
    </location>
</feature>
<protein>
    <recommendedName>
        <fullName evidence="14">Tissue-resident T-cell transcription regulator protein ZNF683</fullName>
    </recommendedName>
    <alternativeName>
        <fullName evidence="15">Homolog of Blimp-1 in T-cell</fullName>
    </alternativeName>
    <alternativeName>
        <fullName evidence="16">Zinc finger protein 683</fullName>
    </alternativeName>
</protein>
<evidence type="ECO:0000256" key="2">
    <source>
        <dbReference type="ARBA" id="ARBA00006991"/>
    </source>
</evidence>
<keyword evidence="11" id="KW-1064">Adaptive immunity</keyword>
<dbReference type="PANTHER" id="PTHR16515:SF53">
    <property type="entry name" value="ZINC FINGER PROTEIN 683"/>
    <property type="match status" value="1"/>
</dbReference>
<evidence type="ECO:0000256" key="12">
    <source>
        <dbReference type="ARBA" id="ARBA00023163"/>
    </source>
</evidence>
<feature type="region of interest" description="Disordered" evidence="18">
    <location>
        <begin position="345"/>
        <end position="378"/>
    </location>
</feature>
<dbReference type="AlphaFoldDB" id="A0A5F7ZI20"/>
<evidence type="ECO:0000256" key="1">
    <source>
        <dbReference type="ARBA" id="ARBA00004123"/>
    </source>
</evidence>
<comment type="subcellular location">
    <subcellularLocation>
        <location evidence="1">Nucleus</location>
    </subcellularLocation>
</comment>
<dbReference type="GO" id="GO:0002682">
    <property type="term" value="P:regulation of immune system process"/>
    <property type="evidence" value="ECO:0007669"/>
    <property type="project" value="UniProtKB-ARBA"/>
</dbReference>
<evidence type="ECO:0000256" key="14">
    <source>
        <dbReference type="ARBA" id="ARBA00074461"/>
    </source>
</evidence>
<dbReference type="Bgee" id="ENSMMUG00000010241">
    <property type="expression patterns" value="Expressed in testis and 7 other cell types or tissues"/>
</dbReference>
<feature type="domain" description="C2H2-type" evidence="19">
    <location>
        <begin position="402"/>
        <end position="429"/>
    </location>
</feature>
<feature type="domain" description="C2H2-type" evidence="19">
    <location>
        <begin position="486"/>
        <end position="513"/>
    </location>
</feature>
<keyword evidence="3" id="KW-0399">Innate immunity</keyword>
<feature type="domain" description="C2H2-type" evidence="19">
    <location>
        <begin position="458"/>
        <end position="485"/>
    </location>
</feature>
<reference evidence="21" key="1">
    <citation type="journal article" date="2007" name="Science">
        <title>Evolutionary and biomedical insights from the rhesus macaque genome.</title>
        <authorList>
            <person name="Gibbs R.A."/>
            <person name="Rogers J."/>
            <person name="Katze M.G."/>
            <person name="Bumgarner R."/>
            <person name="Weinstock G.M."/>
            <person name="Mardis E.R."/>
            <person name="Remington K.A."/>
            <person name="Strausberg R.L."/>
            <person name="Venter J.C."/>
            <person name="Wilson R.K."/>
            <person name="Batzer M.A."/>
            <person name="Bustamante C.D."/>
            <person name="Eichler E.E."/>
            <person name="Hahn M.W."/>
            <person name="Hardison R.C."/>
            <person name="Makova K.D."/>
            <person name="Miller W."/>
            <person name="Milosavljevic A."/>
            <person name="Palermo R.E."/>
            <person name="Siepel A."/>
            <person name="Sikela J.M."/>
            <person name="Attaway T."/>
            <person name="Bell S."/>
            <person name="Bernard K.E."/>
            <person name="Buhay C.J."/>
            <person name="Chandrabose M.N."/>
            <person name="Dao M."/>
            <person name="Davis C."/>
            <person name="Delehaunty K.D."/>
            <person name="Ding Y."/>
            <person name="Dinh H.H."/>
            <person name="Dugan-Rocha S."/>
            <person name="Fulton L.A."/>
            <person name="Gabisi R.A."/>
            <person name="Garner T.T."/>
            <person name="Godfrey J."/>
            <person name="Hawes A.C."/>
            <person name="Hernandez J."/>
            <person name="Hines S."/>
            <person name="Holder M."/>
            <person name="Hume J."/>
            <person name="Jhangiani S.N."/>
            <person name="Joshi V."/>
            <person name="Khan Z.M."/>
            <person name="Kirkness E.F."/>
            <person name="Cree A."/>
            <person name="Fowler R.G."/>
            <person name="Lee S."/>
            <person name="Lewis L.R."/>
            <person name="Li Z."/>
            <person name="Liu Y.-S."/>
            <person name="Moore S.M."/>
            <person name="Muzny D."/>
            <person name="Nazareth L.V."/>
            <person name="Ngo D.N."/>
            <person name="Okwuonu G.O."/>
            <person name="Pai G."/>
            <person name="Parker D."/>
            <person name="Paul H.A."/>
            <person name="Pfannkoch C."/>
            <person name="Pohl C.S."/>
            <person name="Rogers Y.-H.C."/>
            <person name="Ruiz S.J."/>
            <person name="Sabo A."/>
            <person name="Santibanez J."/>
            <person name="Schneider B.W."/>
            <person name="Smith S.M."/>
            <person name="Sodergren E."/>
            <person name="Svatek A.F."/>
            <person name="Utterback T.R."/>
            <person name="Vattathil S."/>
            <person name="Warren W."/>
            <person name="White C.S."/>
            <person name="Chinwalla A.T."/>
            <person name="Feng Y."/>
            <person name="Halpern A.L."/>
            <person name="Hillier L.W."/>
            <person name="Huang X."/>
            <person name="Minx P."/>
            <person name="Nelson J.O."/>
            <person name="Pepin K.H."/>
            <person name="Qin X."/>
            <person name="Sutton G.G."/>
            <person name="Venter E."/>
            <person name="Walenz B.P."/>
            <person name="Wallis J.W."/>
            <person name="Worley K.C."/>
            <person name="Yang S.-P."/>
            <person name="Jones S.M."/>
            <person name="Marra M.A."/>
            <person name="Rocchi M."/>
            <person name="Schein J.E."/>
            <person name="Baertsch R."/>
            <person name="Clarke L."/>
            <person name="Csuros M."/>
            <person name="Glasscock J."/>
            <person name="Harris R.A."/>
            <person name="Havlak P."/>
            <person name="Jackson A.R."/>
            <person name="Jiang H."/>
            <person name="Liu Y."/>
            <person name="Messina D.N."/>
            <person name="Shen Y."/>
            <person name="Song H.X.-Z."/>
            <person name="Wylie T."/>
            <person name="Zhang L."/>
            <person name="Birney E."/>
            <person name="Han K."/>
            <person name="Konkel M.K."/>
            <person name="Lee J."/>
            <person name="Smit A.F.A."/>
            <person name="Ullmer B."/>
            <person name="Wang H."/>
            <person name="Xing J."/>
            <person name="Burhans R."/>
            <person name="Cheng Z."/>
            <person name="Karro J.E."/>
            <person name="Ma J."/>
            <person name="Raney B."/>
            <person name="She X."/>
            <person name="Cox M.J."/>
            <person name="Demuth J.P."/>
            <person name="Dumas L.J."/>
            <person name="Han S.-G."/>
            <person name="Hopkins J."/>
            <person name="Karimpour-Fard A."/>
            <person name="Kim Y.H."/>
            <person name="Pollack J.R."/>
            <person name="Vinar T."/>
            <person name="Addo-Quaye C."/>
            <person name="Degenhardt J."/>
            <person name="Denby A."/>
            <person name="Hubisz M.J."/>
            <person name="Indap A."/>
            <person name="Kosiol C."/>
            <person name="Lahn B.T."/>
            <person name="Lawson H.A."/>
            <person name="Marklein A."/>
            <person name="Nielsen R."/>
            <person name="Vallender E.J."/>
            <person name="Clark A.G."/>
            <person name="Ferguson B."/>
            <person name="Hernandez R.D."/>
            <person name="Hirani K."/>
            <person name="Kehrer-Sawatzki H."/>
            <person name="Kolb J."/>
            <person name="Patil S."/>
            <person name="Pu L.-L."/>
            <person name="Ren Y."/>
            <person name="Smith D.G."/>
            <person name="Wheeler D.A."/>
            <person name="Schenck I."/>
            <person name="Ball E.V."/>
            <person name="Chen R."/>
            <person name="Cooper D.N."/>
            <person name="Giardine B."/>
            <person name="Hsu F."/>
            <person name="Kent W.J."/>
            <person name="Lesk A."/>
            <person name="Nelson D.L."/>
            <person name="O'brien W.E."/>
            <person name="Pruefer K."/>
            <person name="Stenson P.D."/>
            <person name="Wallace J.C."/>
            <person name="Ke H."/>
            <person name="Liu X.-M."/>
            <person name="Wang P."/>
            <person name="Xiang A.P."/>
            <person name="Yang F."/>
            <person name="Barber G.P."/>
            <person name="Haussler D."/>
            <person name="Karolchik D."/>
            <person name="Kern A.D."/>
            <person name="Kuhn R.M."/>
            <person name="Smith K.E."/>
            <person name="Zwieg A.S."/>
        </authorList>
    </citation>
    <scope>NUCLEOTIDE SEQUENCE [LARGE SCALE GENOMIC DNA]</scope>
    <source>
        <strain evidence="21">17573</strain>
    </source>
</reference>
<dbReference type="PROSITE" id="PS50157">
    <property type="entry name" value="ZINC_FINGER_C2H2_2"/>
    <property type="match status" value="4"/>
</dbReference>
<dbReference type="VEuPathDB" id="HostDB:ENSMMUG00000010241"/>
<name>A0A5F7ZI20_MACMU</name>
<dbReference type="GO" id="GO:0051239">
    <property type="term" value="P:regulation of multicellular organismal process"/>
    <property type="evidence" value="ECO:0007669"/>
    <property type="project" value="UniProtKB-ARBA"/>
</dbReference>
<keyword evidence="12" id="KW-0804">Transcription</keyword>
<evidence type="ECO:0000256" key="9">
    <source>
        <dbReference type="ARBA" id="ARBA00023015"/>
    </source>
</evidence>
<evidence type="ECO:0000313" key="21">
    <source>
        <dbReference type="Proteomes" id="UP000006718"/>
    </source>
</evidence>
<dbReference type="InterPro" id="IPR013087">
    <property type="entry name" value="Znf_C2H2_type"/>
</dbReference>
<evidence type="ECO:0000256" key="16">
    <source>
        <dbReference type="ARBA" id="ARBA00078155"/>
    </source>
</evidence>
<dbReference type="GO" id="GO:0002250">
    <property type="term" value="P:adaptive immune response"/>
    <property type="evidence" value="ECO:0007669"/>
    <property type="project" value="UniProtKB-KW"/>
</dbReference>
<dbReference type="FunFam" id="3.30.160.60:FF:000262">
    <property type="entry name" value="PR domain zinc finger protein 1"/>
    <property type="match status" value="1"/>
</dbReference>
<proteinExistence type="inferred from homology"/>
<dbReference type="PROSITE" id="PS00028">
    <property type="entry name" value="ZINC_FINGER_C2H2_1"/>
    <property type="match status" value="4"/>
</dbReference>
<evidence type="ECO:0000313" key="20">
    <source>
        <dbReference type="Ensembl" id="ENSMMUP00000064280.1"/>
    </source>
</evidence>
<dbReference type="GO" id="GO:0005634">
    <property type="term" value="C:nucleus"/>
    <property type="evidence" value="ECO:0007669"/>
    <property type="project" value="UniProtKB-SubCell"/>
</dbReference>
<dbReference type="InterPro" id="IPR036236">
    <property type="entry name" value="Znf_C2H2_sf"/>
</dbReference>
<dbReference type="GO" id="GO:0010468">
    <property type="term" value="P:regulation of gene expression"/>
    <property type="evidence" value="ECO:0007669"/>
    <property type="project" value="UniProtKB-ARBA"/>
</dbReference>
<reference evidence="20" key="4">
    <citation type="submission" date="2025-09" db="UniProtKB">
        <authorList>
            <consortium name="Ensembl"/>
        </authorList>
    </citation>
    <scope>IDENTIFICATION</scope>
    <source>
        <strain evidence="20">17573</strain>
    </source>
</reference>
<evidence type="ECO:0000256" key="17">
    <source>
        <dbReference type="PROSITE-ProRule" id="PRU00042"/>
    </source>
</evidence>
<reference evidence="20" key="2">
    <citation type="submission" date="2019-01" db="EMBL/GenBank/DDBJ databases">
        <authorList>
            <person name="Graves T."/>
            <person name="Eichler E.E."/>
            <person name="Wilson R.K."/>
        </authorList>
    </citation>
    <scope>NUCLEOTIDE SEQUENCE [LARGE SCALE GENOMIC DNA]</scope>
    <source>
        <strain evidence="20">17573</strain>
    </source>
</reference>
<evidence type="ECO:0000256" key="15">
    <source>
        <dbReference type="ARBA" id="ARBA00075301"/>
    </source>
</evidence>
<dbReference type="GO" id="GO:0008270">
    <property type="term" value="F:zinc ion binding"/>
    <property type="evidence" value="ECO:0007669"/>
    <property type="project" value="UniProtKB-KW"/>
</dbReference>
<dbReference type="PANTHER" id="PTHR16515">
    <property type="entry name" value="PR DOMAIN ZINC FINGER PROTEIN"/>
    <property type="match status" value="1"/>
</dbReference>
<keyword evidence="10" id="KW-0238">DNA-binding</keyword>
<keyword evidence="4" id="KW-0479">Metal-binding</keyword>
<evidence type="ECO:0000256" key="8">
    <source>
        <dbReference type="ARBA" id="ARBA00022859"/>
    </source>
</evidence>
<keyword evidence="21" id="KW-1185">Reference proteome</keyword>
<gene>
    <name evidence="20" type="primary">ZNF683</name>
</gene>
<dbReference type="Proteomes" id="UP000006718">
    <property type="component" value="Chromosome 1"/>
</dbReference>
<dbReference type="InterPro" id="IPR050331">
    <property type="entry name" value="Zinc_finger"/>
</dbReference>
<comment type="similarity">
    <text evidence="2">Belongs to the krueppel C2H2-type zinc-finger protein family.</text>
</comment>
<dbReference type="Gene3D" id="3.30.160.60">
    <property type="entry name" value="Classic Zinc Finger"/>
    <property type="match status" value="4"/>
</dbReference>
<feature type="region of interest" description="Disordered" evidence="18">
    <location>
        <begin position="61"/>
        <end position="85"/>
    </location>
</feature>
<evidence type="ECO:0000256" key="11">
    <source>
        <dbReference type="ARBA" id="ARBA00023130"/>
    </source>
</evidence>
<sequence>MVPPCQALQGPQACLPPLPICGNFKCNTFLPSLTPTGASATGSCGLAAHLLPSQPGALLQRRMESPTASGPSGGNAGNGDMKEEPATQLDCCHRPMALGGTGGSLSPSLDFQLFRGDQVFSACRPLPDTVDAHGPSCASWLCPLPLAPGRSALLACLQDLNLNLCTPRPAPLGTALQGLQEDTLSMKQEPPGLHAISTDDKKLTLKYPRNKDKLRKQPERAGDGAPCPAFSPHNSSSPPPLQNRKSPSPLAFCPCPPANSISKEFPFLLHTFYPGYPLLLPPPYLFTYGALPSDQCPHLLMLPQDNSCPTMAMPSLLMMANEPGHPSTRWETLLPYPGAFQASGQALPSQARNPGAGAAPTDSPGLEHGGMASPAKRVPLNSRTGTAALPYPLKKENGKILYECNVCGKSFGQLSNLKVHLRVHSGERPFQCALCQKSFTQLAHLQKHHLVHTGERPHKCSVCHKRFSSSSNLKTHLRLHSGTRPFQCSVCRSRFTQHIHLKLHHRLHAPQPCGLVHTQLPLASLACLAQWHQGALDLMAVASEKHVGCDIDKVKVSSASQGKAKAVSLSSAGTPLGRGQGQNN</sequence>
<dbReference type="GeneTree" id="ENSGT00940000157740"/>